<proteinExistence type="inferred from homology"/>
<evidence type="ECO:0000313" key="10">
    <source>
        <dbReference type="Proteomes" id="UP000266391"/>
    </source>
</evidence>
<dbReference type="RefSeq" id="WP_118092897.1">
    <property type="nucleotide sequence ID" value="NZ_QSIQ01000010.1"/>
</dbReference>
<dbReference type="InterPro" id="IPR051539">
    <property type="entry name" value="T4SS-coupling_protein"/>
</dbReference>
<dbReference type="SUPFAM" id="SSF52540">
    <property type="entry name" value="P-loop containing nucleoside triphosphate hydrolases"/>
    <property type="match status" value="1"/>
</dbReference>
<feature type="compositionally biased region" description="Basic and acidic residues" evidence="7">
    <location>
        <begin position="663"/>
        <end position="673"/>
    </location>
</feature>
<evidence type="ECO:0000256" key="4">
    <source>
        <dbReference type="ARBA" id="ARBA00022692"/>
    </source>
</evidence>
<evidence type="ECO:0000256" key="5">
    <source>
        <dbReference type="ARBA" id="ARBA00022989"/>
    </source>
</evidence>
<feature type="region of interest" description="Disordered" evidence="7">
    <location>
        <begin position="627"/>
        <end position="673"/>
    </location>
</feature>
<evidence type="ECO:0000256" key="7">
    <source>
        <dbReference type="SAM" id="MobiDB-lite"/>
    </source>
</evidence>
<comment type="similarity">
    <text evidence="2">Belongs to the VirD4/TraG family.</text>
</comment>
<sequence length="725" mass="82479">MQTTKKKPSLIFILVGAVLSGYLGYLINGAWTEGIAFNDFMNRFNEVCAVPFANYYNSNTVNAVAIALCIYAMAIIMYYTSQRNYMPGKEYGTARFENPKQVNKILADKDENFNRILSQNVKMSLDFRRLKLNGNILICGGSGAGKTFYEVKPNLMQMPHSCSFICTDPKGEILRSCGQMLKDNGYNVKVINLLEMDKSDCYNPFSYIREETDVVKLITNLISNTTPKGSTPSDPFWEKAEGLFLQAIFYYVWLEVQPAKRNFETVLKLLGEAEVKEPGKASKLDVRMKFLEESSPLRANHPAVKQYNKCMRGAGDTVRSIIISANSRLAFLENKQVLRLLSKDELNLSDIGIGVNGDGETKTALFCVIPDSDKSYNFIIGMLYTQIFQELYYQADFNCGGRLPIHVTFMLDEFANVALPDDFCSLLSTMRSREISSIIIIQNFAQLKALFKDTWETIPGNCDTFIYLGGNEQSTHKYVSELLGKGTIDKKSSGETKGRQGSSSRNYDVLGRELFTPDEVRKLDNKKCIIFIRGFDPIMDNKYIPFRHPMFNQTADGKGKAYVHNTQGADRIIGPPFEILSEKAVKHYEKMKDKGENVYIDTLTYEQFMMLGDAELNRRFSMQDEAEQKAKIDREQANELEYADESQKEEDSDNSGGEQPVRNPEREKPKWEDTITNRMMHWSYTAEQKEEVKKALAAGVPKATILTYFYPEVTVEKMSSYRKKQ</sequence>
<gene>
    <name evidence="9" type="ORF">DW813_08395</name>
</gene>
<feature type="compositionally biased region" description="Acidic residues" evidence="7">
    <location>
        <begin position="641"/>
        <end position="653"/>
    </location>
</feature>
<dbReference type="NCBIfam" id="NF045973">
    <property type="entry name" value="conju_CD1115"/>
    <property type="match status" value="1"/>
</dbReference>
<dbReference type="Pfam" id="PF02534">
    <property type="entry name" value="T4SS-DNA_transf"/>
    <property type="match status" value="1"/>
</dbReference>
<evidence type="ECO:0000256" key="1">
    <source>
        <dbReference type="ARBA" id="ARBA00004651"/>
    </source>
</evidence>
<protein>
    <submittedName>
        <fullName evidence="9">Type IV secretory system conjugative DNA transfer family protein</fullName>
    </submittedName>
</protein>
<feature type="transmembrane region" description="Helical" evidence="8">
    <location>
        <begin position="12"/>
        <end position="31"/>
    </location>
</feature>
<dbReference type="InterPro" id="IPR003688">
    <property type="entry name" value="TraG/VirD4"/>
</dbReference>
<accession>A0A396AFQ2</accession>
<keyword evidence="3" id="KW-1003">Cell membrane</keyword>
<dbReference type="PANTHER" id="PTHR37937:SF1">
    <property type="entry name" value="CONJUGATIVE TRANSFER: DNA TRANSPORT"/>
    <property type="match status" value="1"/>
</dbReference>
<comment type="caution">
    <text evidence="9">The sequence shown here is derived from an EMBL/GenBank/DDBJ whole genome shotgun (WGS) entry which is preliminary data.</text>
</comment>
<evidence type="ECO:0000256" key="6">
    <source>
        <dbReference type="ARBA" id="ARBA00023136"/>
    </source>
</evidence>
<dbReference type="InterPro" id="IPR027417">
    <property type="entry name" value="P-loop_NTPase"/>
</dbReference>
<evidence type="ECO:0000256" key="2">
    <source>
        <dbReference type="ARBA" id="ARBA00008806"/>
    </source>
</evidence>
<reference evidence="9 10" key="1">
    <citation type="submission" date="2018-08" db="EMBL/GenBank/DDBJ databases">
        <title>A genome reference for cultivated species of the human gut microbiota.</title>
        <authorList>
            <person name="Zou Y."/>
            <person name="Xue W."/>
            <person name="Luo G."/>
        </authorList>
    </citation>
    <scope>NUCLEOTIDE SEQUENCE [LARGE SCALE GENOMIC DNA]</scope>
    <source>
        <strain evidence="9 10">AM32-8LB</strain>
    </source>
</reference>
<comment type="subcellular location">
    <subcellularLocation>
        <location evidence="1">Cell membrane</location>
        <topology evidence="1">Multi-pass membrane protein</topology>
    </subcellularLocation>
</comment>
<feature type="transmembrane region" description="Helical" evidence="8">
    <location>
        <begin position="60"/>
        <end position="79"/>
    </location>
</feature>
<evidence type="ECO:0000256" key="8">
    <source>
        <dbReference type="SAM" id="Phobius"/>
    </source>
</evidence>
<dbReference type="Proteomes" id="UP000266391">
    <property type="component" value="Unassembled WGS sequence"/>
</dbReference>
<keyword evidence="6 8" id="KW-0472">Membrane</keyword>
<evidence type="ECO:0000313" key="9">
    <source>
        <dbReference type="EMBL" id="RHD03749.1"/>
    </source>
</evidence>
<organism evidence="9 10">
    <name type="scientific">Roseburia inulinivorans</name>
    <dbReference type="NCBI Taxonomy" id="360807"/>
    <lineage>
        <taxon>Bacteria</taxon>
        <taxon>Bacillati</taxon>
        <taxon>Bacillota</taxon>
        <taxon>Clostridia</taxon>
        <taxon>Lachnospirales</taxon>
        <taxon>Lachnospiraceae</taxon>
        <taxon>Roseburia</taxon>
    </lineage>
</organism>
<feature type="compositionally biased region" description="Basic and acidic residues" evidence="7">
    <location>
        <begin position="627"/>
        <end position="637"/>
    </location>
</feature>
<dbReference type="AlphaFoldDB" id="A0A396AFQ2"/>
<dbReference type="Gene3D" id="3.40.50.300">
    <property type="entry name" value="P-loop containing nucleotide triphosphate hydrolases"/>
    <property type="match status" value="1"/>
</dbReference>
<dbReference type="PANTHER" id="PTHR37937">
    <property type="entry name" value="CONJUGATIVE TRANSFER: DNA TRANSPORT"/>
    <property type="match status" value="1"/>
</dbReference>
<dbReference type="GO" id="GO:0005886">
    <property type="term" value="C:plasma membrane"/>
    <property type="evidence" value="ECO:0007669"/>
    <property type="project" value="UniProtKB-SubCell"/>
</dbReference>
<evidence type="ECO:0000256" key="3">
    <source>
        <dbReference type="ARBA" id="ARBA00022475"/>
    </source>
</evidence>
<dbReference type="CDD" id="cd01127">
    <property type="entry name" value="TrwB_TraG_TraD_VirD4"/>
    <property type="match status" value="1"/>
</dbReference>
<keyword evidence="5 8" id="KW-1133">Transmembrane helix</keyword>
<dbReference type="EMBL" id="QSIQ01000010">
    <property type="protein sequence ID" value="RHD03749.1"/>
    <property type="molecule type" value="Genomic_DNA"/>
</dbReference>
<name>A0A396AFQ2_9FIRM</name>
<keyword evidence="4 8" id="KW-0812">Transmembrane</keyword>